<organism evidence="1 2">
    <name type="scientific">Streptomyces vastus</name>
    <dbReference type="NCBI Taxonomy" id="285451"/>
    <lineage>
        <taxon>Bacteria</taxon>
        <taxon>Bacillati</taxon>
        <taxon>Actinomycetota</taxon>
        <taxon>Actinomycetes</taxon>
        <taxon>Kitasatosporales</taxon>
        <taxon>Streptomycetaceae</taxon>
        <taxon>Streptomyces</taxon>
    </lineage>
</organism>
<evidence type="ECO:0008006" key="3">
    <source>
        <dbReference type="Google" id="ProtNLM"/>
    </source>
</evidence>
<evidence type="ECO:0000313" key="1">
    <source>
        <dbReference type="EMBL" id="GAA2649111.1"/>
    </source>
</evidence>
<reference evidence="2" key="1">
    <citation type="journal article" date="2019" name="Int. J. Syst. Evol. Microbiol.">
        <title>The Global Catalogue of Microorganisms (GCM) 10K type strain sequencing project: providing services to taxonomists for standard genome sequencing and annotation.</title>
        <authorList>
            <consortium name="The Broad Institute Genomics Platform"/>
            <consortium name="The Broad Institute Genome Sequencing Center for Infectious Disease"/>
            <person name="Wu L."/>
            <person name="Ma J."/>
        </authorList>
    </citation>
    <scope>NUCLEOTIDE SEQUENCE [LARGE SCALE GENOMIC DNA]</scope>
    <source>
        <strain evidence="2">JCM 4524</strain>
    </source>
</reference>
<gene>
    <name evidence="1" type="ORF">GCM10010307_57480</name>
</gene>
<accession>A0ABP6DRF2</accession>
<name>A0ABP6DRF2_9ACTN</name>
<proteinExistence type="predicted"/>
<sequence>MSIAAIPNERWDPRMERKSGCEATLFSAEGAGGICPGWELKGELECLGIPCLVWGLVFAVCTRKLLTEYAGGRLLNAAHVFGRTGREFARNATETVFRLYWLASLVGWPARRIGLWHSIVSTINRIIAIDRG</sequence>
<keyword evidence="2" id="KW-1185">Reference proteome</keyword>
<dbReference type="Proteomes" id="UP001500151">
    <property type="component" value="Unassembled WGS sequence"/>
</dbReference>
<evidence type="ECO:0000313" key="2">
    <source>
        <dbReference type="Proteomes" id="UP001500151"/>
    </source>
</evidence>
<comment type="caution">
    <text evidence="1">The sequence shown here is derived from an EMBL/GenBank/DDBJ whole genome shotgun (WGS) entry which is preliminary data.</text>
</comment>
<protein>
    <recommendedName>
        <fullName evidence="3">RDD family protein</fullName>
    </recommendedName>
</protein>
<dbReference type="EMBL" id="BAAASJ010000079">
    <property type="protein sequence ID" value="GAA2649111.1"/>
    <property type="molecule type" value="Genomic_DNA"/>
</dbReference>